<keyword evidence="1" id="KW-1133">Transmembrane helix</keyword>
<dbReference type="EMBL" id="NISK01000001">
    <property type="protein sequence ID" value="OWQ98949.1"/>
    <property type="molecule type" value="Genomic_DNA"/>
</dbReference>
<sequence length="178" mass="20010">MSKISNVVRLYQAIYHRDPPPQTLLHLQTMEAIFGLQDDELLTQVVVCNLGIADQVEAVLKKRSVEEHAFIAALAEHREELGNLRYHLQRLVGKVTADLHRIPGRPGWSDDTSFGAIVAFDPSLPFPVLGYLRNAFRRCDGDTARDGLIWAARWSLFPIVLIMIFGMALLVAWKAIHG</sequence>
<dbReference type="AlphaFoldDB" id="A0A246K0A9"/>
<feature type="transmembrane region" description="Helical" evidence="1">
    <location>
        <begin position="154"/>
        <end position="176"/>
    </location>
</feature>
<name>A0A246K0A9_9SPHN</name>
<dbReference type="RefSeq" id="WP_088439551.1">
    <property type="nucleotide sequence ID" value="NZ_BMMC01000035.1"/>
</dbReference>
<evidence type="ECO:0000313" key="2">
    <source>
        <dbReference type="EMBL" id="OWQ98949.1"/>
    </source>
</evidence>
<dbReference type="OrthoDB" id="9554096at2"/>
<organism evidence="2 3">
    <name type="scientific">Sphingopyxis bauzanensis</name>
    <dbReference type="NCBI Taxonomy" id="651663"/>
    <lineage>
        <taxon>Bacteria</taxon>
        <taxon>Pseudomonadati</taxon>
        <taxon>Pseudomonadota</taxon>
        <taxon>Alphaproteobacteria</taxon>
        <taxon>Sphingomonadales</taxon>
        <taxon>Sphingomonadaceae</taxon>
        <taxon>Sphingopyxis</taxon>
    </lineage>
</organism>
<dbReference type="Proteomes" id="UP000197361">
    <property type="component" value="Unassembled WGS sequence"/>
</dbReference>
<keyword evidence="1" id="KW-0812">Transmembrane</keyword>
<gene>
    <name evidence="2" type="ORF">CDQ92_01825</name>
</gene>
<keyword evidence="3" id="KW-1185">Reference proteome</keyword>
<keyword evidence="1" id="KW-0472">Membrane</keyword>
<evidence type="ECO:0000256" key="1">
    <source>
        <dbReference type="SAM" id="Phobius"/>
    </source>
</evidence>
<comment type="caution">
    <text evidence="2">The sequence shown here is derived from an EMBL/GenBank/DDBJ whole genome shotgun (WGS) entry which is preliminary data.</text>
</comment>
<protein>
    <submittedName>
        <fullName evidence="2">Uncharacterized protein</fullName>
    </submittedName>
</protein>
<proteinExistence type="predicted"/>
<reference evidence="2 3" key="1">
    <citation type="journal article" date="2010" name="Int. J. Syst. Evol. Microbiol.">
        <title>Sphingopyxis bauzanensis sp. nov., a psychrophilic bacterium isolated from soil.</title>
        <authorList>
            <person name="Zhang D.C."/>
            <person name="Liu H.C."/>
            <person name="Xin Y.H."/>
            <person name="Zhou Y.G."/>
            <person name="Schinner F."/>
            <person name="Margesin R."/>
        </authorList>
    </citation>
    <scope>NUCLEOTIDE SEQUENCE [LARGE SCALE GENOMIC DNA]</scope>
    <source>
        <strain evidence="2 3">DSM 22271</strain>
    </source>
</reference>
<evidence type="ECO:0000313" key="3">
    <source>
        <dbReference type="Proteomes" id="UP000197361"/>
    </source>
</evidence>
<accession>A0A246K0A9</accession>